<organism evidence="2 3">
    <name type="scientific">Moniliophthora roreri</name>
    <name type="common">Frosty pod rot fungus</name>
    <name type="synonym">Monilia roreri</name>
    <dbReference type="NCBI Taxonomy" id="221103"/>
    <lineage>
        <taxon>Eukaryota</taxon>
        <taxon>Fungi</taxon>
        <taxon>Dikarya</taxon>
        <taxon>Basidiomycota</taxon>
        <taxon>Agaricomycotina</taxon>
        <taxon>Agaricomycetes</taxon>
        <taxon>Agaricomycetidae</taxon>
        <taxon>Agaricales</taxon>
        <taxon>Marasmiineae</taxon>
        <taxon>Marasmiaceae</taxon>
        <taxon>Moniliophthora</taxon>
    </lineage>
</organism>
<sequence length="438" mass="47890">MSNATSAASFSSASGSQPARIPSPVPTVSGEGRYGENITYLNGLHPNPYQLLHLFNSEQYDNQIRAAADQHNRLEPCVKSLFFLRTQRKLFERIIESCSLEITNQVMYACNYKLGLTGPITIPEKCQSTLIPSPSTSSTDSDEEPMGTDIPVPISMTPGVSSPDSPPNQSPVVADSLALPIPPLNPPAPSFILTSLPIPTSSLRSSLSTPPPHYNPELRPPSTSEIFRRLRPQFLLRVEHIPGVGGEDALVGHEDGDEEQENRTPKNDNAPPTLRLRNPTPVPTPMTQLIDRVSALCVDWSAISPDIAHSTCVADASQLNLVICLATAPTNEGLAALRAEGLIRAQTLCRMIVIMTMNHMTISEESVDELAQEYDRDAQLLFVGADPRKVRLLSVEEQLTMGWQPPSDLPPTPRLETEDDMPDMSYDYNTELYGDGES</sequence>
<evidence type="ECO:0000256" key="1">
    <source>
        <dbReference type="SAM" id="MobiDB-lite"/>
    </source>
</evidence>
<feature type="region of interest" description="Disordered" evidence="1">
    <location>
        <begin position="245"/>
        <end position="281"/>
    </location>
</feature>
<dbReference type="EMBL" id="LATX01002171">
    <property type="protein sequence ID" value="KTB33493.1"/>
    <property type="molecule type" value="Genomic_DNA"/>
</dbReference>
<dbReference type="eggNOG" id="ENOG502S856">
    <property type="taxonomic scope" value="Eukaryota"/>
</dbReference>
<comment type="caution">
    <text evidence="2">The sequence shown here is derived from an EMBL/GenBank/DDBJ whole genome shotgun (WGS) entry which is preliminary data.</text>
</comment>
<evidence type="ECO:0000313" key="2">
    <source>
        <dbReference type="EMBL" id="KTB33493.1"/>
    </source>
</evidence>
<dbReference type="AlphaFoldDB" id="A0A0W0FB35"/>
<protein>
    <recommendedName>
        <fullName evidence="4">Reverse transcriptase-rnase h-integrase</fullName>
    </recommendedName>
</protein>
<name>A0A0W0FB35_MONRR</name>
<proteinExistence type="predicted"/>
<gene>
    <name evidence="2" type="ORF">WG66_13929</name>
</gene>
<feature type="region of interest" description="Disordered" evidence="1">
    <location>
        <begin position="402"/>
        <end position="438"/>
    </location>
</feature>
<reference evidence="2 3" key="1">
    <citation type="submission" date="2015-12" db="EMBL/GenBank/DDBJ databases">
        <title>Draft genome sequence of Moniliophthora roreri, the causal agent of frosty pod rot of cacao.</title>
        <authorList>
            <person name="Aime M.C."/>
            <person name="Diaz-Valderrama J.R."/>
            <person name="Kijpornyongpan T."/>
            <person name="Phillips-Mora W."/>
        </authorList>
    </citation>
    <scope>NUCLEOTIDE SEQUENCE [LARGE SCALE GENOMIC DNA]</scope>
    <source>
        <strain evidence="2 3">MCA 2952</strain>
    </source>
</reference>
<evidence type="ECO:0008006" key="4">
    <source>
        <dbReference type="Google" id="ProtNLM"/>
    </source>
</evidence>
<dbReference type="Proteomes" id="UP000054988">
    <property type="component" value="Unassembled WGS sequence"/>
</dbReference>
<evidence type="ECO:0000313" key="3">
    <source>
        <dbReference type="Proteomes" id="UP000054988"/>
    </source>
</evidence>
<feature type="region of interest" description="Disordered" evidence="1">
    <location>
        <begin position="1"/>
        <end position="30"/>
    </location>
</feature>
<accession>A0A0W0FB35</accession>
<feature type="compositionally biased region" description="Low complexity" evidence="1">
    <location>
        <begin position="1"/>
        <end position="19"/>
    </location>
</feature>